<reference evidence="2" key="2">
    <citation type="submission" date="2020-09" db="EMBL/GenBank/DDBJ databases">
        <authorList>
            <person name="Sun Q."/>
            <person name="Ohkuma M."/>
        </authorList>
    </citation>
    <scope>NUCLEOTIDE SEQUENCE</scope>
    <source>
        <strain evidence="2">JCM 4790</strain>
    </source>
</reference>
<accession>A0A918KNI0</accession>
<evidence type="ECO:0000313" key="3">
    <source>
        <dbReference type="Proteomes" id="UP000619244"/>
    </source>
</evidence>
<evidence type="ECO:0000256" key="1">
    <source>
        <dbReference type="SAM" id="MobiDB-lite"/>
    </source>
</evidence>
<feature type="region of interest" description="Disordered" evidence="1">
    <location>
        <begin position="24"/>
        <end position="48"/>
    </location>
</feature>
<protein>
    <submittedName>
        <fullName evidence="2">Uncharacterized protein</fullName>
    </submittedName>
</protein>
<proteinExistence type="predicted"/>
<evidence type="ECO:0000313" key="2">
    <source>
        <dbReference type="EMBL" id="GGX69630.1"/>
    </source>
</evidence>
<gene>
    <name evidence="2" type="ORF">GCM10010358_25160</name>
</gene>
<dbReference type="Gene3D" id="2.60.40.2880">
    <property type="entry name" value="MmpS1-5, C-terminal soluble domain"/>
    <property type="match status" value="1"/>
</dbReference>
<sequence length="105" mass="11135">MFRHVRAVARNAAFRTGCRRTALSRPGGTAYGSDTDSRQGSGLPMTKTLKLDGDAMHHHMSAQLMGDGDINCSIAVDGRTKKGHASGGYNICNAQLHSGLFGGWS</sequence>
<dbReference type="AlphaFoldDB" id="A0A918KNI0"/>
<organism evidence="2 3">
    <name type="scientific">Streptomyces minutiscleroticus</name>
    <dbReference type="NCBI Taxonomy" id="68238"/>
    <lineage>
        <taxon>Bacteria</taxon>
        <taxon>Bacillati</taxon>
        <taxon>Actinomycetota</taxon>
        <taxon>Actinomycetes</taxon>
        <taxon>Kitasatosporales</taxon>
        <taxon>Streptomycetaceae</taxon>
        <taxon>Streptomyces</taxon>
    </lineage>
</organism>
<name>A0A918KNI0_9ACTN</name>
<comment type="caution">
    <text evidence="2">The sequence shown here is derived from an EMBL/GenBank/DDBJ whole genome shotgun (WGS) entry which is preliminary data.</text>
</comment>
<reference evidence="2" key="1">
    <citation type="journal article" date="2014" name="Int. J. Syst. Evol. Microbiol.">
        <title>Complete genome sequence of Corynebacterium casei LMG S-19264T (=DSM 44701T), isolated from a smear-ripened cheese.</title>
        <authorList>
            <consortium name="US DOE Joint Genome Institute (JGI-PGF)"/>
            <person name="Walter F."/>
            <person name="Albersmeier A."/>
            <person name="Kalinowski J."/>
            <person name="Ruckert C."/>
        </authorList>
    </citation>
    <scope>NUCLEOTIDE SEQUENCE</scope>
    <source>
        <strain evidence="2">JCM 4790</strain>
    </source>
</reference>
<keyword evidence="3" id="KW-1185">Reference proteome</keyword>
<dbReference type="Proteomes" id="UP000619244">
    <property type="component" value="Unassembled WGS sequence"/>
</dbReference>
<dbReference type="EMBL" id="BMVU01000008">
    <property type="protein sequence ID" value="GGX69630.1"/>
    <property type="molecule type" value="Genomic_DNA"/>
</dbReference>
<dbReference type="InterPro" id="IPR038468">
    <property type="entry name" value="MmpS_C"/>
</dbReference>